<name>A0A4R0H1N1_9ACTN</name>
<evidence type="ECO:0000259" key="1">
    <source>
        <dbReference type="Pfam" id="PF11203"/>
    </source>
</evidence>
<dbReference type="Pfam" id="PF11203">
    <property type="entry name" value="EccE"/>
    <property type="match status" value="1"/>
</dbReference>
<evidence type="ECO:0000313" key="2">
    <source>
        <dbReference type="EMBL" id="TCC04241.1"/>
    </source>
</evidence>
<dbReference type="Proteomes" id="UP000292346">
    <property type="component" value="Unassembled WGS sequence"/>
</dbReference>
<evidence type="ECO:0000313" key="3">
    <source>
        <dbReference type="Proteomes" id="UP000292346"/>
    </source>
</evidence>
<gene>
    <name evidence="2" type="ORF">E0H45_34750</name>
</gene>
<dbReference type="AlphaFoldDB" id="A0A4R0H1N1"/>
<dbReference type="OrthoDB" id="3827992at2"/>
<protein>
    <recommendedName>
        <fullName evidence="1">Type VII secretion system protein EccE domain-containing protein</fullName>
    </recommendedName>
</protein>
<accession>A0A4R0H1N1</accession>
<organism evidence="2 3">
    <name type="scientific">Kribbella soli</name>
    <dbReference type="NCBI Taxonomy" id="1124743"/>
    <lineage>
        <taxon>Bacteria</taxon>
        <taxon>Bacillati</taxon>
        <taxon>Actinomycetota</taxon>
        <taxon>Actinomycetes</taxon>
        <taxon>Propionibacteriales</taxon>
        <taxon>Kribbellaceae</taxon>
        <taxon>Kribbella</taxon>
    </lineage>
</organism>
<comment type="caution">
    <text evidence="2">The sequence shown here is derived from an EMBL/GenBank/DDBJ whole genome shotgun (WGS) entry which is preliminary data.</text>
</comment>
<sequence length="258" mass="27921">MGQVVCWEVGVGLVAWLVGRGWVADVAAGLVAVGVLVTTACRWRGLWCYEWLRLAGGYLVRGTRFVAVEGVRGRLEVGDVEAGTIIRPDGVTVVLESDVPPDLTPAELIEEHTGLRVKLLRRPGRAWIAVTALRSAGRHQDTELELLLANTVRRLTKRLRRRGLRAEPLDPNDLTGLLTTLTPKHISEEWDALGLGPGRYRMYAVPAHLALQQAGAVTVTTSSDLDHALVLAHADAPPAPVAVPRTGRQRAAFLASLP</sequence>
<dbReference type="InterPro" id="IPR050051">
    <property type="entry name" value="EccE_dom"/>
</dbReference>
<proteinExistence type="predicted"/>
<keyword evidence="3" id="KW-1185">Reference proteome</keyword>
<reference evidence="2 3" key="1">
    <citation type="submission" date="2019-02" db="EMBL/GenBank/DDBJ databases">
        <title>Kribbella capetownensis sp. nov. and Kribbella speibonae sp. nov., isolated from soil.</title>
        <authorList>
            <person name="Curtis S.M."/>
            <person name="Norton I."/>
            <person name="Everest G.J."/>
            <person name="Meyers P.R."/>
        </authorList>
    </citation>
    <scope>NUCLEOTIDE SEQUENCE [LARGE SCALE GENOMIC DNA]</scope>
    <source>
        <strain evidence="2 3">KCTC 29219</strain>
    </source>
</reference>
<dbReference type="EMBL" id="SJJZ01000004">
    <property type="protein sequence ID" value="TCC04241.1"/>
    <property type="molecule type" value="Genomic_DNA"/>
</dbReference>
<feature type="domain" description="Type VII secretion system protein EccE" evidence="1">
    <location>
        <begin position="140"/>
        <end position="204"/>
    </location>
</feature>